<evidence type="ECO:0000313" key="3">
    <source>
        <dbReference type="Proteomes" id="UP000614200"/>
    </source>
</evidence>
<evidence type="ECO:0000313" key="2">
    <source>
        <dbReference type="EMBL" id="MBF4692139.1"/>
    </source>
</evidence>
<organism evidence="2 3">
    <name type="scientific">Fusibacter ferrireducens</name>
    <dbReference type="NCBI Taxonomy" id="2785058"/>
    <lineage>
        <taxon>Bacteria</taxon>
        <taxon>Bacillati</taxon>
        <taxon>Bacillota</taxon>
        <taxon>Clostridia</taxon>
        <taxon>Eubacteriales</taxon>
        <taxon>Eubacteriales Family XII. Incertae Sedis</taxon>
        <taxon>Fusibacter</taxon>
    </lineage>
</organism>
<sequence>MAINNRIFKAILILIAVLIIAGYGLVFYLQLDEPMFFYHNYDQRVFDNESNHQDISFNLNYITNARDNRVVIGIEFPKYPDIIIQATEFRARNPFNWNFKAPKVPGDIYGLYSVRSVTCNLMEWPRGRALDDVVLEKAKILFSDASEIVVDIGTIQLYTERFDTIPLEPVLSSSSSDGSGKTAYKILENLTIVAVDSASMEKFKDRVQWQINTKTPEDSVGMTFQEGSALEVTSRVDSTEDIVSEYTLFDLHPKVIFMDDNGVQYTQRFYNIDSIYHNYSFIELYRYIRARRTI</sequence>
<reference evidence="2 3" key="1">
    <citation type="submission" date="2020-11" db="EMBL/GenBank/DDBJ databases">
        <title>Fusibacter basophilias sp. nov.</title>
        <authorList>
            <person name="Qiu D."/>
        </authorList>
    </citation>
    <scope>NUCLEOTIDE SEQUENCE [LARGE SCALE GENOMIC DNA]</scope>
    <source>
        <strain evidence="2 3">Q10-2</strain>
    </source>
</reference>
<dbReference type="Proteomes" id="UP000614200">
    <property type="component" value="Unassembled WGS sequence"/>
</dbReference>
<keyword evidence="1" id="KW-0472">Membrane</keyword>
<evidence type="ECO:0000256" key="1">
    <source>
        <dbReference type="SAM" id="Phobius"/>
    </source>
</evidence>
<keyword evidence="1" id="KW-1133">Transmembrane helix</keyword>
<feature type="transmembrane region" description="Helical" evidence="1">
    <location>
        <begin position="7"/>
        <end position="29"/>
    </location>
</feature>
<name>A0ABR9ZNZ8_9FIRM</name>
<accession>A0ABR9ZNZ8</accession>
<keyword evidence="3" id="KW-1185">Reference proteome</keyword>
<dbReference type="RefSeq" id="WP_194700381.1">
    <property type="nucleotide sequence ID" value="NZ_JADKNH010000002.1"/>
</dbReference>
<comment type="caution">
    <text evidence="2">The sequence shown here is derived from an EMBL/GenBank/DDBJ whole genome shotgun (WGS) entry which is preliminary data.</text>
</comment>
<protein>
    <submittedName>
        <fullName evidence="2">Uncharacterized protein</fullName>
    </submittedName>
</protein>
<keyword evidence="1" id="KW-0812">Transmembrane</keyword>
<gene>
    <name evidence="2" type="ORF">ISU02_03370</name>
</gene>
<dbReference type="EMBL" id="JADKNH010000002">
    <property type="protein sequence ID" value="MBF4692139.1"/>
    <property type="molecule type" value="Genomic_DNA"/>
</dbReference>
<proteinExistence type="predicted"/>